<keyword evidence="2" id="KW-1185">Reference proteome</keyword>
<dbReference type="AlphaFoldDB" id="A0A329MKD9"/>
<organism evidence="1 2">
    <name type="scientific">Paenibacillus contaminans</name>
    <dbReference type="NCBI Taxonomy" id="450362"/>
    <lineage>
        <taxon>Bacteria</taxon>
        <taxon>Bacillati</taxon>
        <taxon>Bacillota</taxon>
        <taxon>Bacilli</taxon>
        <taxon>Bacillales</taxon>
        <taxon>Paenibacillaceae</taxon>
        <taxon>Paenibacillus</taxon>
    </lineage>
</organism>
<reference evidence="1 2" key="1">
    <citation type="journal article" date="2009" name="Int. J. Syst. Evol. Microbiol.">
        <title>Paenibacillus contaminans sp. nov., isolated from a contaminated laboratory plate.</title>
        <authorList>
            <person name="Chou J.H."/>
            <person name="Lee J.H."/>
            <person name="Lin M.C."/>
            <person name="Chang P.S."/>
            <person name="Arun A.B."/>
            <person name="Young C.C."/>
            <person name="Chen W.M."/>
        </authorList>
    </citation>
    <scope>NUCLEOTIDE SEQUENCE [LARGE SCALE GENOMIC DNA]</scope>
    <source>
        <strain evidence="1 2">CKOBP-6</strain>
    </source>
</reference>
<evidence type="ECO:0000313" key="1">
    <source>
        <dbReference type="EMBL" id="RAV20275.1"/>
    </source>
</evidence>
<dbReference type="EMBL" id="QMFB01000009">
    <property type="protein sequence ID" value="RAV20275.1"/>
    <property type="molecule type" value="Genomic_DNA"/>
</dbReference>
<dbReference type="OrthoDB" id="2912988at2"/>
<comment type="caution">
    <text evidence="1">The sequence shown here is derived from an EMBL/GenBank/DDBJ whole genome shotgun (WGS) entry which is preliminary data.</text>
</comment>
<name>A0A329MKD9_9BACL</name>
<gene>
    <name evidence="1" type="ORF">DQG23_17055</name>
</gene>
<sequence length="214" mass="24436">MEWVEYANGDFRITNLTSRLHNHECILNWHWPDGLQFVYIHKVPADAEPEAAEPAGEKQMKLYTIEEYKANGGLRDKIDGIGRFVYYLYPFIRDGEGSRLVRQTDGGNVIRVSTGKAKIDCKIKYKTGLFSKTKLVRITFYADISVPKEALCYVKKEGGIPASIDDGTIFPFIRDLEPGPNEMADIQIGKNDYVKVFFTDGKKYAEMYRLFVGQ</sequence>
<accession>A0A329MKD9</accession>
<protein>
    <submittedName>
        <fullName evidence="1">Beta-mannanase</fullName>
    </submittedName>
</protein>
<evidence type="ECO:0000313" key="2">
    <source>
        <dbReference type="Proteomes" id="UP000250369"/>
    </source>
</evidence>
<dbReference type="Proteomes" id="UP000250369">
    <property type="component" value="Unassembled WGS sequence"/>
</dbReference>
<proteinExistence type="predicted"/>